<reference evidence="2 3" key="1">
    <citation type="submission" date="2020-07" db="EMBL/GenBank/DDBJ databases">
        <title>Sequencing the genomes of 1000 actinobacteria strains.</title>
        <authorList>
            <person name="Klenk H.-P."/>
        </authorList>
    </citation>
    <scope>NUCLEOTIDE SEQUENCE [LARGE SCALE GENOMIC DNA]</scope>
    <source>
        <strain evidence="2 3">DSM 45975</strain>
    </source>
</reference>
<evidence type="ECO:0000256" key="1">
    <source>
        <dbReference type="SAM" id="Phobius"/>
    </source>
</evidence>
<feature type="transmembrane region" description="Helical" evidence="1">
    <location>
        <begin position="12"/>
        <end position="31"/>
    </location>
</feature>
<proteinExistence type="predicted"/>
<dbReference type="EMBL" id="JACGWZ010000004">
    <property type="protein sequence ID" value="MBA8825636.1"/>
    <property type="molecule type" value="Genomic_DNA"/>
</dbReference>
<dbReference type="AlphaFoldDB" id="A0A839DZG1"/>
<accession>A0A839DZG1</accession>
<keyword evidence="3" id="KW-1185">Reference proteome</keyword>
<keyword evidence="1" id="KW-1133">Transmembrane helix</keyword>
<organism evidence="2 3">
    <name type="scientific">Halosaccharopolyspora lacisalsi</name>
    <dbReference type="NCBI Taxonomy" id="1000566"/>
    <lineage>
        <taxon>Bacteria</taxon>
        <taxon>Bacillati</taxon>
        <taxon>Actinomycetota</taxon>
        <taxon>Actinomycetes</taxon>
        <taxon>Pseudonocardiales</taxon>
        <taxon>Pseudonocardiaceae</taxon>
        <taxon>Halosaccharopolyspora</taxon>
    </lineage>
</organism>
<evidence type="ECO:0000313" key="3">
    <source>
        <dbReference type="Proteomes" id="UP000569329"/>
    </source>
</evidence>
<sequence>MREWVTVIGTAAPRGVLLIPAVVLAVTAILLRCRRIGPPTR</sequence>
<gene>
    <name evidence="2" type="ORF">FHX42_003002</name>
</gene>
<name>A0A839DZG1_9PSEU</name>
<keyword evidence="1" id="KW-0472">Membrane</keyword>
<comment type="caution">
    <text evidence="2">The sequence shown here is derived from an EMBL/GenBank/DDBJ whole genome shotgun (WGS) entry which is preliminary data.</text>
</comment>
<evidence type="ECO:0000313" key="2">
    <source>
        <dbReference type="EMBL" id="MBA8825636.1"/>
    </source>
</evidence>
<keyword evidence="1" id="KW-0812">Transmembrane</keyword>
<protein>
    <submittedName>
        <fullName evidence="2">Uncharacterized protein</fullName>
    </submittedName>
</protein>
<dbReference type="Proteomes" id="UP000569329">
    <property type="component" value="Unassembled WGS sequence"/>
</dbReference>